<keyword evidence="2" id="KW-1185">Reference proteome</keyword>
<dbReference type="Proteomes" id="UP000479293">
    <property type="component" value="Unassembled WGS sequence"/>
</dbReference>
<dbReference type="AlphaFoldDB" id="A0A7C9BA45"/>
<evidence type="ECO:0000313" key="2">
    <source>
        <dbReference type="Proteomes" id="UP000479293"/>
    </source>
</evidence>
<sequence length="73" mass="8403">MTERQLRKNDPVYLAKLNDPKYAVMMDRDDSDLPPRERRYIPGVDVISSAQLGIPAFNLLIPVDQDKMKCVIK</sequence>
<name>A0A7C9BA45_9BACT</name>
<gene>
    <name evidence="1" type="ORF">GBK04_03200</name>
</gene>
<comment type="caution">
    <text evidence="1">The sequence shown here is derived from an EMBL/GenBank/DDBJ whole genome shotgun (WGS) entry which is preliminary data.</text>
</comment>
<dbReference type="RefSeq" id="WP_152756783.1">
    <property type="nucleotide sequence ID" value="NZ_WHLY01000002.1"/>
</dbReference>
<reference evidence="1 2" key="1">
    <citation type="submission" date="2019-10" db="EMBL/GenBank/DDBJ databases">
        <title>Draft Genome Sequence of Cytophagaceae sp. SJW1-29.</title>
        <authorList>
            <person name="Choi A."/>
        </authorList>
    </citation>
    <scope>NUCLEOTIDE SEQUENCE [LARGE SCALE GENOMIC DNA]</scope>
    <source>
        <strain evidence="1 2">SJW1-29</strain>
    </source>
</reference>
<dbReference type="EMBL" id="WHLY01000002">
    <property type="protein sequence ID" value="MPR32376.1"/>
    <property type="molecule type" value="Genomic_DNA"/>
</dbReference>
<organism evidence="1 2">
    <name type="scientific">Salmonirosea aquatica</name>
    <dbReference type="NCBI Taxonomy" id="2654236"/>
    <lineage>
        <taxon>Bacteria</taxon>
        <taxon>Pseudomonadati</taxon>
        <taxon>Bacteroidota</taxon>
        <taxon>Cytophagia</taxon>
        <taxon>Cytophagales</taxon>
        <taxon>Spirosomataceae</taxon>
        <taxon>Salmonirosea</taxon>
    </lineage>
</organism>
<protein>
    <submittedName>
        <fullName evidence="1">Uncharacterized protein</fullName>
    </submittedName>
</protein>
<accession>A0A7C9BA45</accession>
<evidence type="ECO:0000313" key="1">
    <source>
        <dbReference type="EMBL" id="MPR32376.1"/>
    </source>
</evidence>
<proteinExistence type="predicted"/>